<proteinExistence type="predicted"/>
<dbReference type="OrthoDB" id="2104739at2759"/>
<accession>A0A8K0UFC7</accession>
<comment type="caution">
    <text evidence="1">The sequence shown here is derived from an EMBL/GenBank/DDBJ whole genome shotgun (WGS) entry which is preliminary data.</text>
</comment>
<keyword evidence="2" id="KW-1185">Reference proteome</keyword>
<name>A0A8K0UFC7_9AGAR</name>
<gene>
    <name evidence="1" type="ORF">BXZ70DRAFT_995927</name>
</gene>
<reference evidence="1" key="1">
    <citation type="journal article" date="2021" name="New Phytol.">
        <title>Evolutionary innovations through gain and loss of genes in the ectomycorrhizal Boletales.</title>
        <authorList>
            <person name="Wu G."/>
            <person name="Miyauchi S."/>
            <person name="Morin E."/>
            <person name="Kuo A."/>
            <person name="Drula E."/>
            <person name="Varga T."/>
            <person name="Kohler A."/>
            <person name="Feng B."/>
            <person name="Cao Y."/>
            <person name="Lipzen A."/>
            <person name="Daum C."/>
            <person name="Hundley H."/>
            <person name="Pangilinan J."/>
            <person name="Johnson J."/>
            <person name="Barry K."/>
            <person name="LaButti K."/>
            <person name="Ng V."/>
            <person name="Ahrendt S."/>
            <person name="Min B."/>
            <person name="Choi I.G."/>
            <person name="Park H."/>
            <person name="Plett J.M."/>
            <person name="Magnuson J."/>
            <person name="Spatafora J.W."/>
            <person name="Nagy L.G."/>
            <person name="Henrissat B."/>
            <person name="Grigoriev I.V."/>
            <person name="Yang Z.L."/>
            <person name="Xu J."/>
            <person name="Martin F.M."/>
        </authorList>
    </citation>
    <scope>NUCLEOTIDE SEQUENCE</scope>
    <source>
        <strain evidence="1">KKN 215</strain>
    </source>
</reference>
<organism evidence="1 2">
    <name type="scientific">Cristinia sonorae</name>
    <dbReference type="NCBI Taxonomy" id="1940300"/>
    <lineage>
        <taxon>Eukaryota</taxon>
        <taxon>Fungi</taxon>
        <taxon>Dikarya</taxon>
        <taxon>Basidiomycota</taxon>
        <taxon>Agaricomycotina</taxon>
        <taxon>Agaricomycetes</taxon>
        <taxon>Agaricomycetidae</taxon>
        <taxon>Agaricales</taxon>
        <taxon>Pleurotineae</taxon>
        <taxon>Stephanosporaceae</taxon>
        <taxon>Cristinia</taxon>
    </lineage>
</organism>
<dbReference type="EMBL" id="JAEVFJ010000051">
    <property type="protein sequence ID" value="KAH8082004.1"/>
    <property type="molecule type" value="Genomic_DNA"/>
</dbReference>
<evidence type="ECO:0008006" key="3">
    <source>
        <dbReference type="Google" id="ProtNLM"/>
    </source>
</evidence>
<sequence length="384" mass="43012">MPICGLPEPHALPKESEVSFDADGLQTWKLLLAAEQAALTAEQSIGSRYHMNLVAIRVLGFFMLDFWSRQFLLGNKPYCRINSDIQSCLCVDASVGCSGEVVRAQHSKLYELGQQYRNFLMRLFHFNHDPVESPAPESPPSFEAEKRTIVERLENTEKTNTEIKKLALFRDGYRCLLSGVYDRDTIDKNLDFANQYFAWKVHRNSWTQCAYILPDTSQNGNKVSQFSRDSEFAPAMITSLERLDLLGGKVNHPANVLTMEQSLHDGFNSARLWLEPVADLLDTYDLVYSTTIKYGMVPLPDRVTVEVNPEMLKLCQEKGVPPPELPSPVLLGFRAACCRVLHMSGAADQIDLVLQDMEEVGVLAEDGSSAEFLLSAISCAIPID</sequence>
<protein>
    <recommendedName>
        <fullName evidence="3">HNH nuclease domain-containing protein</fullName>
    </recommendedName>
</protein>
<evidence type="ECO:0000313" key="1">
    <source>
        <dbReference type="EMBL" id="KAH8082004.1"/>
    </source>
</evidence>
<evidence type="ECO:0000313" key="2">
    <source>
        <dbReference type="Proteomes" id="UP000813824"/>
    </source>
</evidence>
<dbReference type="AlphaFoldDB" id="A0A8K0UFC7"/>
<dbReference type="Proteomes" id="UP000813824">
    <property type="component" value="Unassembled WGS sequence"/>
</dbReference>